<dbReference type="EMBL" id="LAZR01058337">
    <property type="protein sequence ID" value="KKK70106.1"/>
    <property type="molecule type" value="Genomic_DNA"/>
</dbReference>
<feature type="non-terminal residue" evidence="1">
    <location>
        <position position="1"/>
    </location>
</feature>
<gene>
    <name evidence="1" type="ORF">LCGC14_2927320</name>
</gene>
<name>A0A0F9AD07_9ZZZZ</name>
<proteinExistence type="predicted"/>
<comment type="caution">
    <text evidence="1">The sequence shown here is derived from an EMBL/GenBank/DDBJ whole genome shotgun (WGS) entry which is preliminary data.</text>
</comment>
<evidence type="ECO:0000313" key="1">
    <source>
        <dbReference type="EMBL" id="KKK70106.1"/>
    </source>
</evidence>
<protein>
    <submittedName>
        <fullName evidence="1">Uncharacterized protein</fullName>
    </submittedName>
</protein>
<dbReference type="AlphaFoldDB" id="A0A0F9AD07"/>
<feature type="non-terminal residue" evidence="1">
    <location>
        <position position="380"/>
    </location>
</feature>
<accession>A0A0F9AD07</accession>
<organism evidence="1">
    <name type="scientific">marine sediment metagenome</name>
    <dbReference type="NCBI Taxonomy" id="412755"/>
    <lineage>
        <taxon>unclassified sequences</taxon>
        <taxon>metagenomes</taxon>
        <taxon>ecological metagenomes</taxon>
    </lineage>
</organism>
<reference evidence="1" key="1">
    <citation type="journal article" date="2015" name="Nature">
        <title>Complex archaea that bridge the gap between prokaryotes and eukaryotes.</title>
        <authorList>
            <person name="Spang A."/>
            <person name="Saw J.H."/>
            <person name="Jorgensen S.L."/>
            <person name="Zaremba-Niedzwiedzka K."/>
            <person name="Martijn J."/>
            <person name="Lind A.E."/>
            <person name="van Eijk R."/>
            <person name="Schleper C."/>
            <person name="Guy L."/>
            <person name="Ettema T.J."/>
        </authorList>
    </citation>
    <scope>NUCLEOTIDE SEQUENCE</scope>
</reference>
<sequence>SGAFQSENLNEGANSNVATIAADAVPNVLAAGGRFETVEKNFGGHSGTKRMYGVDGVSLGFEWDGAVFVPIITGMTTDTPAHVFVHKKHLFYSFTGGSVQHSGIGDPYVWTILSGATEIAIGQEVTGFSGNATKTLTIFGRNKIAILYGTSAADWELVELTDEAGAIEWTAQLIGRPIYMDDRGLRSLETTQAFGDFKLGTLTKLIEPVFKAKKKAGITALASIRVRAKDQYRLFWSDGTGMTIYLGRGAPEIMEFDLGKAVHCIASGEDSNGNEIIIFGSTDGYIYQLDAGTSFDGSSVTAFIRLPFNHVGSPTQHKKWRQLTLQVDADISTVISVLVDFGFGDPEATTAAEETFTVAGGAGYWNLDNWNEFQWSAAAQ</sequence>